<protein>
    <recommendedName>
        <fullName evidence="4">DUF4436 domain-containing protein</fullName>
    </recommendedName>
</protein>
<dbReference type="Pfam" id="PF14494">
    <property type="entry name" value="DUF4436"/>
    <property type="match status" value="1"/>
</dbReference>
<dbReference type="RefSeq" id="WP_253891149.1">
    <property type="nucleotide sequence ID" value="NZ_BAAAVB010000010.1"/>
</dbReference>
<feature type="transmembrane region" description="Helical" evidence="1">
    <location>
        <begin position="17"/>
        <end position="41"/>
    </location>
</feature>
<sequence length="296" mass="31936">MTEGTTSTTQPKRRTRIGLALGILIAFTAAYLVILFTFLGADVGRSQIITSDSSTTADRVSVKVTLLTINADDNAYKVRVDARPEGRYRNPDGSLATALRFTLDEIGGDHTTELAEGQWMPLREATLTAEGDTSLYPFDVHHIPLEIAIADLQGDPVPITVDLRAGLHDWKATATPLPDTHIGDVRLEMTASRSAPIITFALGLMLVLVLLVVVTVGMVTRAVTTHKIGFPTLASLAALLFAIPGIRNSMPDTPPVGTLSDFIVFFWALLTVAVCMSLASLAWLRQARRETEDPAS</sequence>
<dbReference type="Proteomes" id="UP001205185">
    <property type="component" value="Unassembled WGS sequence"/>
</dbReference>
<evidence type="ECO:0000313" key="3">
    <source>
        <dbReference type="Proteomes" id="UP001205185"/>
    </source>
</evidence>
<feature type="transmembrane region" description="Helical" evidence="1">
    <location>
        <begin position="262"/>
        <end position="284"/>
    </location>
</feature>
<reference evidence="2 3" key="1">
    <citation type="submission" date="2022-06" db="EMBL/GenBank/DDBJ databases">
        <title>Genomic Encyclopedia of Archaeal and Bacterial Type Strains, Phase II (KMG-II): from individual species to whole genera.</title>
        <authorList>
            <person name="Goeker M."/>
        </authorList>
    </citation>
    <scope>NUCLEOTIDE SEQUENCE [LARGE SCALE GENOMIC DNA]</scope>
    <source>
        <strain evidence="2 3">DSM 44255</strain>
    </source>
</reference>
<proteinExistence type="predicted"/>
<gene>
    <name evidence="2" type="ORF">LV75_006494</name>
</gene>
<evidence type="ECO:0008006" key="4">
    <source>
        <dbReference type="Google" id="ProtNLM"/>
    </source>
</evidence>
<comment type="caution">
    <text evidence="2">The sequence shown here is derived from an EMBL/GenBank/DDBJ whole genome shotgun (WGS) entry which is preliminary data.</text>
</comment>
<keyword evidence="1" id="KW-0812">Transmembrane</keyword>
<evidence type="ECO:0000256" key="1">
    <source>
        <dbReference type="SAM" id="Phobius"/>
    </source>
</evidence>
<keyword evidence="3" id="KW-1185">Reference proteome</keyword>
<name>A0ABT1IMQ9_9PSEU</name>
<accession>A0ABT1IMQ9</accession>
<evidence type="ECO:0000313" key="2">
    <source>
        <dbReference type="EMBL" id="MCP2273962.1"/>
    </source>
</evidence>
<dbReference type="InterPro" id="IPR027948">
    <property type="entry name" value="DUF4436"/>
</dbReference>
<feature type="transmembrane region" description="Helical" evidence="1">
    <location>
        <begin position="197"/>
        <end position="216"/>
    </location>
</feature>
<keyword evidence="1" id="KW-1133">Transmembrane helix</keyword>
<organism evidence="2 3">
    <name type="scientific">Actinokineospora diospyrosa</name>
    <dbReference type="NCBI Taxonomy" id="103728"/>
    <lineage>
        <taxon>Bacteria</taxon>
        <taxon>Bacillati</taxon>
        <taxon>Actinomycetota</taxon>
        <taxon>Actinomycetes</taxon>
        <taxon>Pseudonocardiales</taxon>
        <taxon>Pseudonocardiaceae</taxon>
        <taxon>Actinokineospora</taxon>
    </lineage>
</organism>
<keyword evidence="1" id="KW-0472">Membrane</keyword>
<dbReference type="EMBL" id="JAMTCO010000019">
    <property type="protein sequence ID" value="MCP2273962.1"/>
    <property type="molecule type" value="Genomic_DNA"/>
</dbReference>
<feature type="transmembrane region" description="Helical" evidence="1">
    <location>
        <begin position="228"/>
        <end position="246"/>
    </location>
</feature>